<keyword evidence="3" id="KW-1185">Reference proteome</keyword>
<dbReference type="GO" id="GO:0004672">
    <property type="term" value="F:protein kinase activity"/>
    <property type="evidence" value="ECO:0007669"/>
    <property type="project" value="InterPro"/>
</dbReference>
<evidence type="ECO:0000313" key="2">
    <source>
        <dbReference type="EMBL" id="MCM1989045.1"/>
    </source>
</evidence>
<dbReference type="EMBL" id="JAGSOJ010000001">
    <property type="protein sequence ID" value="MCM1989045.1"/>
    <property type="molecule type" value="Genomic_DNA"/>
</dbReference>
<dbReference type="PANTHER" id="PTHR21310">
    <property type="entry name" value="AMINOGLYCOSIDE PHOSPHOTRANSFERASE-RELATED-RELATED"/>
    <property type="match status" value="1"/>
</dbReference>
<organism evidence="2 3">
    <name type="scientific">Oceanirhabdus seepicola</name>
    <dbReference type="NCBI Taxonomy" id="2828781"/>
    <lineage>
        <taxon>Bacteria</taxon>
        <taxon>Bacillati</taxon>
        <taxon>Bacillota</taxon>
        <taxon>Clostridia</taxon>
        <taxon>Eubacteriales</taxon>
        <taxon>Clostridiaceae</taxon>
        <taxon>Oceanirhabdus</taxon>
    </lineage>
</organism>
<dbReference type="GO" id="GO:0005524">
    <property type="term" value="F:ATP binding"/>
    <property type="evidence" value="ECO:0007669"/>
    <property type="project" value="InterPro"/>
</dbReference>
<accession>A0A9J6NZK4</accession>
<reference evidence="2" key="2">
    <citation type="submission" date="2021-04" db="EMBL/GenBank/DDBJ databases">
        <authorList>
            <person name="Dong X."/>
        </authorList>
    </citation>
    <scope>NUCLEOTIDE SEQUENCE</scope>
    <source>
        <strain evidence="2">ZWT</strain>
    </source>
</reference>
<dbReference type="InterPro" id="IPR002575">
    <property type="entry name" value="Aminoglycoside_PTrfase"/>
</dbReference>
<gene>
    <name evidence="2" type="ORF">KDK92_04770</name>
</gene>
<dbReference type="InterPro" id="IPR000719">
    <property type="entry name" value="Prot_kinase_dom"/>
</dbReference>
<dbReference type="Proteomes" id="UP001056429">
    <property type="component" value="Unassembled WGS sequence"/>
</dbReference>
<dbReference type="AlphaFoldDB" id="A0A9J6NZK4"/>
<feature type="domain" description="Protein kinase" evidence="1">
    <location>
        <begin position="41"/>
        <end position="307"/>
    </location>
</feature>
<sequence length="307" mass="35364">MGYLFKKDISDWNSWAAVFQSIDDFKKLIEEIFKKENLQGYDNISNLTPGTNAVFKVGNYVIKLFAPKESGANTDADYTVEMEAMERAIAKSINTPNIISAGSIQDKYLFKYFIMDYIDGKEAGSILKDYSYAQKASFVQKLKANLNKLNAKPKEHTNGSFIKERAINNERWNKFSPSVKSQIADILSDYDISQCVYVHGDITADNVMIDKDANLFIIDFADSTIAPVEYEYPPIIFELFDFALELIHEFIKEMDYDIFIEKLFISTLLHDFGANFIEDIYKKYTGKNVHELKDIYEIKNLIYTNLK</sequence>
<proteinExistence type="predicted"/>
<dbReference type="Gene3D" id="1.10.510.10">
    <property type="entry name" value="Transferase(Phosphotransferase) domain 1"/>
    <property type="match status" value="1"/>
</dbReference>
<comment type="caution">
    <text evidence="2">The sequence shown here is derived from an EMBL/GenBank/DDBJ whole genome shotgun (WGS) entry which is preliminary data.</text>
</comment>
<dbReference type="InterPro" id="IPR011009">
    <property type="entry name" value="Kinase-like_dom_sf"/>
</dbReference>
<evidence type="ECO:0000259" key="1">
    <source>
        <dbReference type="PROSITE" id="PS50011"/>
    </source>
</evidence>
<dbReference type="RefSeq" id="WP_250857910.1">
    <property type="nucleotide sequence ID" value="NZ_JAGSOJ010000001.1"/>
</dbReference>
<protein>
    <submittedName>
        <fullName evidence="2">Phosphotransferase</fullName>
    </submittedName>
</protein>
<dbReference type="InterPro" id="IPR051678">
    <property type="entry name" value="AGP_Transferase"/>
</dbReference>
<dbReference type="Pfam" id="PF01636">
    <property type="entry name" value="APH"/>
    <property type="match status" value="1"/>
</dbReference>
<evidence type="ECO:0000313" key="3">
    <source>
        <dbReference type="Proteomes" id="UP001056429"/>
    </source>
</evidence>
<dbReference type="SUPFAM" id="SSF56112">
    <property type="entry name" value="Protein kinase-like (PK-like)"/>
    <property type="match status" value="1"/>
</dbReference>
<dbReference type="PROSITE" id="PS50011">
    <property type="entry name" value="PROTEIN_KINASE_DOM"/>
    <property type="match status" value="1"/>
</dbReference>
<reference evidence="2" key="1">
    <citation type="journal article" date="2021" name="mSystems">
        <title>Bacteria and Archaea Synergistically Convert Glycine Betaine to Biogenic Methane in the Formosa Cold Seep of the South China Sea.</title>
        <authorList>
            <person name="Li L."/>
            <person name="Zhang W."/>
            <person name="Zhang S."/>
            <person name="Song L."/>
            <person name="Sun Q."/>
            <person name="Zhang H."/>
            <person name="Xiang H."/>
            <person name="Dong X."/>
        </authorList>
    </citation>
    <scope>NUCLEOTIDE SEQUENCE</scope>
    <source>
        <strain evidence="2">ZWT</strain>
    </source>
</reference>
<name>A0A9J6NZK4_9CLOT</name>